<dbReference type="PANTHER" id="PTHR10806">
    <property type="entry name" value="SIGNAL PEPTIDASE COMPLEX CATALYTIC SUBUNIT SEC11"/>
    <property type="match status" value="1"/>
</dbReference>
<evidence type="ECO:0000256" key="5">
    <source>
        <dbReference type="NCBIfam" id="TIGR02228"/>
    </source>
</evidence>
<evidence type="ECO:0000256" key="4">
    <source>
        <dbReference type="ARBA" id="ARBA00023136"/>
    </source>
</evidence>
<reference evidence="7 8" key="1">
    <citation type="submission" date="2021-03" db="EMBL/GenBank/DDBJ databases">
        <title>Caproiciproducens sp. nov. isolated from feces of cow.</title>
        <authorList>
            <person name="Choi J.-Y."/>
        </authorList>
    </citation>
    <scope>NUCLEOTIDE SEQUENCE [LARGE SCALE GENOMIC DNA]</scope>
    <source>
        <strain evidence="7 8">AGMB10547</strain>
    </source>
</reference>
<feature type="transmembrane region" description="Helical" evidence="6">
    <location>
        <begin position="28"/>
        <end position="48"/>
    </location>
</feature>
<keyword evidence="8" id="KW-1185">Reference proteome</keyword>
<gene>
    <name evidence="7" type="ORF">J5W02_02320</name>
</gene>
<dbReference type="InterPro" id="IPR019533">
    <property type="entry name" value="Peptidase_S26"/>
</dbReference>
<feature type="transmembrane region" description="Helical" evidence="6">
    <location>
        <begin position="170"/>
        <end position="190"/>
    </location>
</feature>
<evidence type="ECO:0000256" key="3">
    <source>
        <dbReference type="ARBA" id="ARBA00022989"/>
    </source>
</evidence>
<dbReference type="SUPFAM" id="SSF51306">
    <property type="entry name" value="LexA/Signal peptidase"/>
    <property type="match status" value="1"/>
</dbReference>
<comment type="caution">
    <text evidence="7">The sequence shown here is derived from an EMBL/GenBank/DDBJ whole genome shotgun (WGS) entry which is preliminary data.</text>
</comment>
<evidence type="ECO:0000313" key="8">
    <source>
        <dbReference type="Proteomes" id="UP000719942"/>
    </source>
</evidence>
<dbReference type="EC" id="3.4.21.89" evidence="5"/>
<dbReference type="Proteomes" id="UP000719942">
    <property type="component" value="Unassembled WGS sequence"/>
</dbReference>
<evidence type="ECO:0000256" key="6">
    <source>
        <dbReference type="SAM" id="Phobius"/>
    </source>
</evidence>
<proteinExistence type="predicted"/>
<name>A0ABS7DKM9_9FIRM</name>
<dbReference type="Gene3D" id="2.10.109.10">
    <property type="entry name" value="Umud Fragment, subunit A"/>
    <property type="match status" value="1"/>
</dbReference>
<evidence type="ECO:0000313" key="7">
    <source>
        <dbReference type="EMBL" id="MBW7571637.1"/>
    </source>
</evidence>
<keyword evidence="2 6" id="KW-0812">Transmembrane</keyword>
<dbReference type="PRINTS" id="PR00728">
    <property type="entry name" value="SIGNALPTASE"/>
</dbReference>
<protein>
    <recommendedName>
        <fullName evidence="5">Signal peptidase I</fullName>
        <ecNumber evidence="5">3.4.21.89</ecNumber>
    </recommendedName>
</protein>
<evidence type="ECO:0000256" key="1">
    <source>
        <dbReference type="ARBA" id="ARBA00004370"/>
    </source>
</evidence>
<organism evidence="7 8">
    <name type="scientific">Caproiciproducens faecalis</name>
    <dbReference type="NCBI Taxonomy" id="2820301"/>
    <lineage>
        <taxon>Bacteria</taxon>
        <taxon>Bacillati</taxon>
        <taxon>Bacillota</taxon>
        <taxon>Clostridia</taxon>
        <taxon>Eubacteriales</taxon>
        <taxon>Acutalibacteraceae</taxon>
        <taxon>Caproiciproducens</taxon>
    </lineage>
</organism>
<dbReference type="InterPro" id="IPR001733">
    <property type="entry name" value="Peptidase_S26B"/>
</dbReference>
<accession>A0ABS7DKM9</accession>
<dbReference type="GO" id="GO:0009003">
    <property type="term" value="F:signal peptidase activity"/>
    <property type="evidence" value="ECO:0007669"/>
    <property type="project" value="UniProtKB-EC"/>
</dbReference>
<keyword evidence="4 6" id="KW-0472">Membrane</keyword>
<dbReference type="CDD" id="cd06530">
    <property type="entry name" value="S26_SPase_I"/>
    <property type="match status" value="1"/>
</dbReference>
<keyword evidence="3 6" id="KW-1133">Transmembrane helix</keyword>
<evidence type="ECO:0000256" key="2">
    <source>
        <dbReference type="ARBA" id="ARBA00022692"/>
    </source>
</evidence>
<dbReference type="InterPro" id="IPR036286">
    <property type="entry name" value="LexA/Signal_pep-like_sf"/>
</dbReference>
<comment type="subcellular location">
    <subcellularLocation>
        <location evidence="1">Membrane</location>
    </subcellularLocation>
</comment>
<sequence length="219" mass="23986">MEPETVTAEISAPKIDAHKLTLKILKTVGNVFFALLMVLIAFMLFFMVRSKMTGGAPKIAGHYMLVVLSGSMSPQFDTGSVAFVKPVDTGEIKKGDIITFKGFAGSDQMTTHRVVGINQTPNGLEFLTKGDANRTNDPDPIPGKNLIGKVSFTLPYLGYFMNFAQTKNGLLLLIIVPGALLLFFECRSLFQTYFGSKKRAKEESIPQEITAQAVGKEER</sequence>
<dbReference type="RefSeq" id="WP_219964033.1">
    <property type="nucleotide sequence ID" value="NZ_JAGFNZ010000001.1"/>
</dbReference>
<dbReference type="PANTHER" id="PTHR10806:SF6">
    <property type="entry name" value="SIGNAL PEPTIDASE COMPLEX CATALYTIC SUBUNIT SEC11"/>
    <property type="match status" value="1"/>
</dbReference>
<keyword evidence="7" id="KW-0378">Hydrolase</keyword>
<dbReference type="EMBL" id="JAGFNZ010000001">
    <property type="protein sequence ID" value="MBW7571637.1"/>
    <property type="molecule type" value="Genomic_DNA"/>
</dbReference>
<dbReference type="NCBIfam" id="TIGR02228">
    <property type="entry name" value="sigpep_I_arch"/>
    <property type="match status" value="1"/>
</dbReference>